<comment type="catalytic activity">
    <reaction evidence="8">
        <text>L-seryl-[protein] + ATP = O-phospho-L-seryl-[protein] + ADP + H(+)</text>
        <dbReference type="Rhea" id="RHEA:17989"/>
        <dbReference type="Rhea" id="RHEA-COMP:9863"/>
        <dbReference type="Rhea" id="RHEA-COMP:11604"/>
        <dbReference type="ChEBI" id="CHEBI:15378"/>
        <dbReference type="ChEBI" id="CHEBI:29999"/>
        <dbReference type="ChEBI" id="CHEBI:30616"/>
        <dbReference type="ChEBI" id="CHEBI:83421"/>
        <dbReference type="ChEBI" id="CHEBI:456216"/>
        <dbReference type="EC" id="2.7.11.1"/>
    </reaction>
</comment>
<accession>A0A077ZYQ5</accession>
<organism evidence="11 12">
    <name type="scientific">Stylonychia lemnae</name>
    <name type="common">Ciliate</name>
    <dbReference type="NCBI Taxonomy" id="5949"/>
    <lineage>
        <taxon>Eukaryota</taxon>
        <taxon>Sar</taxon>
        <taxon>Alveolata</taxon>
        <taxon>Ciliophora</taxon>
        <taxon>Intramacronucleata</taxon>
        <taxon>Spirotrichea</taxon>
        <taxon>Stichotrichia</taxon>
        <taxon>Sporadotrichida</taxon>
        <taxon>Oxytrichidae</taxon>
        <taxon>Stylonychinae</taxon>
        <taxon>Stylonychia</taxon>
    </lineage>
</organism>
<dbReference type="Gene3D" id="1.10.510.10">
    <property type="entry name" value="Transferase(Phosphotransferase) domain 1"/>
    <property type="match status" value="1"/>
</dbReference>
<feature type="compositionally biased region" description="Polar residues" evidence="9">
    <location>
        <begin position="346"/>
        <end position="355"/>
    </location>
</feature>
<keyword evidence="5 11" id="KW-0418">Kinase</keyword>
<keyword evidence="12" id="KW-1185">Reference proteome</keyword>
<dbReference type="Gene3D" id="3.30.200.20">
    <property type="entry name" value="Phosphorylase Kinase, domain 1"/>
    <property type="match status" value="1"/>
</dbReference>
<dbReference type="OMA" id="YDEQSQC"/>
<keyword evidence="4" id="KW-0547">Nucleotide-binding</keyword>
<feature type="domain" description="Protein kinase" evidence="10">
    <location>
        <begin position="1"/>
        <end position="229"/>
    </location>
</feature>
<evidence type="ECO:0000313" key="12">
    <source>
        <dbReference type="Proteomes" id="UP000039865"/>
    </source>
</evidence>
<dbReference type="InParanoid" id="A0A077ZYQ5"/>
<dbReference type="SMART" id="SM00220">
    <property type="entry name" value="S_TKc"/>
    <property type="match status" value="1"/>
</dbReference>
<evidence type="ECO:0000256" key="1">
    <source>
        <dbReference type="ARBA" id="ARBA00012513"/>
    </source>
</evidence>
<dbReference type="GO" id="GO:0004674">
    <property type="term" value="F:protein serine/threonine kinase activity"/>
    <property type="evidence" value="ECO:0007669"/>
    <property type="project" value="UniProtKB-KW"/>
</dbReference>
<dbReference type="GO" id="GO:0005524">
    <property type="term" value="F:ATP binding"/>
    <property type="evidence" value="ECO:0007669"/>
    <property type="project" value="UniProtKB-KW"/>
</dbReference>
<dbReference type="PROSITE" id="PS50011">
    <property type="entry name" value="PROTEIN_KINASE_DOM"/>
    <property type="match status" value="1"/>
</dbReference>
<evidence type="ECO:0000256" key="2">
    <source>
        <dbReference type="ARBA" id="ARBA00022527"/>
    </source>
</evidence>
<comment type="catalytic activity">
    <reaction evidence="7">
        <text>L-threonyl-[protein] + ATP = O-phospho-L-threonyl-[protein] + ADP + H(+)</text>
        <dbReference type="Rhea" id="RHEA:46608"/>
        <dbReference type="Rhea" id="RHEA-COMP:11060"/>
        <dbReference type="Rhea" id="RHEA-COMP:11605"/>
        <dbReference type="ChEBI" id="CHEBI:15378"/>
        <dbReference type="ChEBI" id="CHEBI:30013"/>
        <dbReference type="ChEBI" id="CHEBI:30616"/>
        <dbReference type="ChEBI" id="CHEBI:61977"/>
        <dbReference type="ChEBI" id="CHEBI:456216"/>
        <dbReference type="EC" id="2.7.11.1"/>
    </reaction>
</comment>
<dbReference type="InterPro" id="IPR000719">
    <property type="entry name" value="Prot_kinase_dom"/>
</dbReference>
<dbReference type="AlphaFoldDB" id="A0A077ZYQ5"/>
<dbReference type="OrthoDB" id="248923at2759"/>
<evidence type="ECO:0000256" key="5">
    <source>
        <dbReference type="ARBA" id="ARBA00022777"/>
    </source>
</evidence>
<evidence type="ECO:0000256" key="6">
    <source>
        <dbReference type="ARBA" id="ARBA00022840"/>
    </source>
</evidence>
<keyword evidence="3" id="KW-0808">Transferase</keyword>
<dbReference type="PANTHER" id="PTHR44899">
    <property type="entry name" value="CAMK FAMILY PROTEIN KINASE"/>
    <property type="match status" value="1"/>
</dbReference>
<dbReference type="InterPro" id="IPR051131">
    <property type="entry name" value="NEK_Ser/Thr_kinase_NIMA"/>
</dbReference>
<dbReference type="InterPro" id="IPR008271">
    <property type="entry name" value="Ser/Thr_kinase_AS"/>
</dbReference>
<keyword evidence="6" id="KW-0067">ATP-binding</keyword>
<keyword evidence="2" id="KW-0723">Serine/threonine-protein kinase</keyword>
<dbReference type="EMBL" id="CCKQ01003890">
    <property type="protein sequence ID" value="CDW75030.1"/>
    <property type="molecule type" value="Genomic_DNA"/>
</dbReference>
<evidence type="ECO:0000256" key="4">
    <source>
        <dbReference type="ARBA" id="ARBA00022741"/>
    </source>
</evidence>
<dbReference type="PANTHER" id="PTHR44899:SF6">
    <property type="entry name" value="SERINE_THREONINE PROTEIN KINASE"/>
    <property type="match status" value="1"/>
</dbReference>
<evidence type="ECO:0000256" key="7">
    <source>
        <dbReference type="ARBA" id="ARBA00047899"/>
    </source>
</evidence>
<gene>
    <name evidence="11" type="primary">Contig15391.g16405</name>
    <name evidence="11" type="ORF">STYLEM_4015</name>
</gene>
<dbReference type="InterPro" id="IPR011009">
    <property type="entry name" value="Kinase-like_dom_sf"/>
</dbReference>
<evidence type="ECO:0000313" key="11">
    <source>
        <dbReference type="EMBL" id="CDW75030.1"/>
    </source>
</evidence>
<dbReference type="Pfam" id="PF00069">
    <property type="entry name" value="Pkinase"/>
    <property type="match status" value="1"/>
</dbReference>
<reference evidence="11 12" key="1">
    <citation type="submission" date="2014-06" db="EMBL/GenBank/DDBJ databases">
        <authorList>
            <person name="Swart Estienne"/>
        </authorList>
    </citation>
    <scope>NUCLEOTIDE SEQUENCE [LARGE SCALE GENOMIC DNA]</scope>
    <source>
        <strain evidence="11 12">130c</strain>
    </source>
</reference>
<evidence type="ECO:0000256" key="9">
    <source>
        <dbReference type="SAM" id="MobiDB-lite"/>
    </source>
</evidence>
<dbReference type="PROSITE" id="PS00108">
    <property type="entry name" value="PROTEIN_KINASE_ST"/>
    <property type="match status" value="1"/>
</dbReference>
<proteinExistence type="predicted"/>
<dbReference type="Proteomes" id="UP000039865">
    <property type="component" value="Unassembled WGS sequence"/>
</dbReference>
<evidence type="ECO:0000259" key="10">
    <source>
        <dbReference type="PROSITE" id="PS50011"/>
    </source>
</evidence>
<name>A0A077ZYQ5_STYLE</name>
<feature type="region of interest" description="Disordered" evidence="9">
    <location>
        <begin position="305"/>
        <end position="355"/>
    </location>
</feature>
<feature type="compositionally biased region" description="Polar residues" evidence="9">
    <location>
        <begin position="305"/>
        <end position="317"/>
    </location>
</feature>
<protein>
    <recommendedName>
        <fullName evidence="1">non-specific serine/threonine protein kinase</fullName>
        <ecNumber evidence="1">2.7.11.1</ecNumber>
    </recommendedName>
</protein>
<evidence type="ECO:0000256" key="8">
    <source>
        <dbReference type="ARBA" id="ARBA00048679"/>
    </source>
</evidence>
<evidence type="ECO:0000256" key="3">
    <source>
        <dbReference type="ARBA" id="ARBA00022679"/>
    </source>
</evidence>
<dbReference type="EC" id="2.7.11.1" evidence="1"/>
<dbReference type="SUPFAM" id="SSF56112">
    <property type="entry name" value="Protein kinase-like (PK-like)"/>
    <property type="match status" value="1"/>
</dbReference>
<sequence length="355" mass="40926">MQLIQVSLDPLSQKERENALNEVRILASIQHPNVVGYKEAFLEEERFLCIVMDYADDGDLYQKIITHQKNSTLFEEETIWRYFIHMVRGLKSLHQLKIFHRDMKSANIFLNKDGTAKLGDLNVSKVAKKGLLYTQTGTPYYASPEVWQDQPYDQKSDMWSLGCVLYEIATLQPPFKANDMDGLFKKVLKGMYPQIPEQYSADLSKIIKKLICVHASARPTCDQILDSWIVKKWTNKLGMNENDKSIDQKHEKDDGLGGNIELLNTIVLPNNLKLLTERLPKSKYDESRITQSQKNIMRIEDSPQNLSDQGIQESQIQTKRKHTEKQVRPTGGAAQRRRKINLIDLENSNNKMSSR</sequence>